<name>A0ABD1ECN6_HYPHA</name>
<dbReference type="AlphaFoldDB" id="A0ABD1ECN6"/>
<feature type="region of interest" description="Disordered" evidence="1">
    <location>
        <begin position="1"/>
        <end position="120"/>
    </location>
</feature>
<dbReference type="EMBL" id="JBDJPC010000008">
    <property type="protein sequence ID" value="KAL1492417.1"/>
    <property type="molecule type" value="Genomic_DNA"/>
</dbReference>
<evidence type="ECO:0000256" key="1">
    <source>
        <dbReference type="SAM" id="MobiDB-lite"/>
    </source>
</evidence>
<evidence type="ECO:0000313" key="3">
    <source>
        <dbReference type="Proteomes" id="UP001566132"/>
    </source>
</evidence>
<sequence length="120" mass="13831">MTSDPKLIKRTTFLGSHQSFYDQKPARTPTKEKSAQWGTTRQNKRKHNGNNHDTPSTGYNNLRPDQMPQKRSKQENPERNIQKRGKTVTDHSTTSPGEEEEPRTPQAPYNSANKCKRHKC</sequence>
<comment type="caution">
    <text evidence="2">The sequence shown here is derived from an EMBL/GenBank/DDBJ whole genome shotgun (WGS) entry which is preliminary data.</text>
</comment>
<dbReference type="Proteomes" id="UP001566132">
    <property type="component" value="Unassembled WGS sequence"/>
</dbReference>
<protein>
    <submittedName>
        <fullName evidence="2">Uncharacterized protein</fullName>
    </submittedName>
</protein>
<feature type="compositionally biased region" description="Basic and acidic residues" evidence="1">
    <location>
        <begin position="72"/>
        <end position="81"/>
    </location>
</feature>
<accession>A0ABD1ECN6</accession>
<keyword evidence="3" id="KW-1185">Reference proteome</keyword>
<organism evidence="2 3">
    <name type="scientific">Hypothenemus hampei</name>
    <name type="common">Coffee berry borer</name>
    <dbReference type="NCBI Taxonomy" id="57062"/>
    <lineage>
        <taxon>Eukaryota</taxon>
        <taxon>Metazoa</taxon>
        <taxon>Ecdysozoa</taxon>
        <taxon>Arthropoda</taxon>
        <taxon>Hexapoda</taxon>
        <taxon>Insecta</taxon>
        <taxon>Pterygota</taxon>
        <taxon>Neoptera</taxon>
        <taxon>Endopterygota</taxon>
        <taxon>Coleoptera</taxon>
        <taxon>Polyphaga</taxon>
        <taxon>Cucujiformia</taxon>
        <taxon>Curculionidae</taxon>
        <taxon>Scolytinae</taxon>
        <taxon>Hypothenemus</taxon>
    </lineage>
</organism>
<evidence type="ECO:0000313" key="2">
    <source>
        <dbReference type="EMBL" id="KAL1492417.1"/>
    </source>
</evidence>
<reference evidence="2 3" key="1">
    <citation type="submission" date="2024-05" db="EMBL/GenBank/DDBJ databases">
        <title>Genetic variation in Jamaican populations of the coffee berry borer (Hypothenemus hampei).</title>
        <authorList>
            <person name="Errbii M."/>
            <person name="Myrie A."/>
        </authorList>
    </citation>
    <scope>NUCLEOTIDE SEQUENCE [LARGE SCALE GENOMIC DNA]</scope>
    <source>
        <strain evidence="2">JA-Hopewell-2020-01-JO</strain>
        <tissue evidence="2">Whole body</tissue>
    </source>
</reference>
<proteinExistence type="predicted"/>
<feature type="compositionally biased region" description="Polar residues" evidence="1">
    <location>
        <begin position="51"/>
        <end position="60"/>
    </location>
</feature>
<gene>
    <name evidence="2" type="ORF">ABEB36_010669</name>
</gene>